<comment type="similarity">
    <text evidence="1">Belongs to the glycosyltransferase 2 family.</text>
</comment>
<evidence type="ECO:0000256" key="3">
    <source>
        <dbReference type="ARBA" id="ARBA00022679"/>
    </source>
</evidence>
<dbReference type="PANTHER" id="PTHR48090">
    <property type="entry name" value="UNDECAPRENYL-PHOSPHATE 4-DEOXY-4-FORMAMIDO-L-ARABINOSE TRANSFERASE-RELATED"/>
    <property type="match status" value="1"/>
</dbReference>
<feature type="domain" description="Mannosylglycerate synthase GT" evidence="4">
    <location>
        <begin position="49"/>
        <end position="182"/>
    </location>
</feature>
<keyword evidence="3" id="KW-0808">Transferase</keyword>
<evidence type="ECO:0000313" key="5">
    <source>
        <dbReference type="EMBL" id="ODS31401.1"/>
    </source>
</evidence>
<dbReference type="InterPro" id="IPR050256">
    <property type="entry name" value="Glycosyltransferase_2"/>
</dbReference>
<keyword evidence="2" id="KW-0328">Glycosyltransferase</keyword>
<dbReference type="PATRIC" id="fig|1872076.5.peg.4137"/>
<comment type="caution">
    <text evidence="5">The sequence shown here is derived from an EMBL/GenBank/DDBJ whole genome shotgun (WGS) entry which is preliminary data.</text>
</comment>
<dbReference type="SUPFAM" id="SSF53448">
    <property type="entry name" value="Nucleotide-diphospho-sugar transferases"/>
    <property type="match status" value="1"/>
</dbReference>
<evidence type="ECO:0000256" key="1">
    <source>
        <dbReference type="ARBA" id="ARBA00006739"/>
    </source>
</evidence>
<organism evidence="5 6">
    <name type="scientific">Candidatus Scalindua rubra</name>
    <dbReference type="NCBI Taxonomy" id="1872076"/>
    <lineage>
        <taxon>Bacteria</taxon>
        <taxon>Pseudomonadati</taxon>
        <taxon>Planctomycetota</taxon>
        <taxon>Candidatus Brocadiia</taxon>
        <taxon>Candidatus Brocadiales</taxon>
        <taxon>Candidatus Scalinduaceae</taxon>
        <taxon>Candidatus Scalindua</taxon>
    </lineage>
</organism>
<name>A0A1E3X711_9BACT</name>
<reference evidence="5 6" key="1">
    <citation type="submission" date="2016-07" db="EMBL/GenBank/DDBJ databases">
        <title>Draft genome of Scalindua rubra, obtained from a brine-seawater interface in the Red Sea, sheds light on salt adaptation in anammox bacteria.</title>
        <authorList>
            <person name="Speth D.R."/>
            <person name="Lagkouvardos I."/>
            <person name="Wang Y."/>
            <person name="Qian P.-Y."/>
            <person name="Dutilh B.E."/>
            <person name="Jetten M.S."/>
        </authorList>
    </citation>
    <scope>NUCLEOTIDE SEQUENCE [LARGE SCALE GENOMIC DNA]</scope>
    <source>
        <strain evidence="5">BSI-1</strain>
    </source>
</reference>
<dbReference type="Proteomes" id="UP000094056">
    <property type="component" value="Unassembled WGS sequence"/>
</dbReference>
<dbReference type="AlphaFoldDB" id="A0A1E3X711"/>
<protein>
    <recommendedName>
        <fullName evidence="4">Mannosylglycerate synthase GT domain-containing protein</fullName>
    </recommendedName>
</protein>
<dbReference type="EMBL" id="MAYW01000120">
    <property type="protein sequence ID" value="ODS31401.1"/>
    <property type="molecule type" value="Genomic_DNA"/>
</dbReference>
<dbReference type="InterPro" id="IPR054145">
    <property type="entry name" value="MGS_GT"/>
</dbReference>
<sequence length="364" mass="41520">MGLSRYFPTHSAAIINVDNNSTDGTREAFLGTETNNVLKRYVSTEEGVVGKGNNMRNLFIEVERLKAKAIIVVDADIKSATPEWVKILATPILNGHDFVTPLYTRNEYDGTITNHITYPLIYSIFKANIRQPIGGDFAFSPKMARYWIGLAWERSTRHYGIDTFMTTSALLNGFKLCQVVLGSKIHKPSAPKLGTMFTQVISTLFANISKFKNVWMNGSGNKECPVHGHFNHEDPQSLSVDYKGIKKESVEGFSKKDRLLSTILLPSHYHIIKKMHLARRWNIGPELWARILYDFIFAYEITENKEEVVEALKPLYFARVASFYRQTLDMTHQEAEKKILGQAKQFQKRRGYLVNKFGNVSEIL</sequence>
<dbReference type="GO" id="GO:0016757">
    <property type="term" value="F:glycosyltransferase activity"/>
    <property type="evidence" value="ECO:0007669"/>
    <property type="project" value="UniProtKB-KW"/>
</dbReference>
<proteinExistence type="inferred from homology"/>
<dbReference type="PANTHER" id="PTHR48090:SF10">
    <property type="entry name" value="GLUCOSYL-3-PHOSPHOGLYCERATE SYNTHASE"/>
    <property type="match status" value="1"/>
</dbReference>
<dbReference type="Gene3D" id="3.90.550.10">
    <property type="entry name" value="Spore Coat Polysaccharide Biosynthesis Protein SpsA, Chain A"/>
    <property type="match status" value="1"/>
</dbReference>
<dbReference type="Pfam" id="PF21969">
    <property type="entry name" value="MGS_GT"/>
    <property type="match status" value="1"/>
</dbReference>
<evidence type="ECO:0000259" key="4">
    <source>
        <dbReference type="Pfam" id="PF21969"/>
    </source>
</evidence>
<evidence type="ECO:0000313" key="6">
    <source>
        <dbReference type="Proteomes" id="UP000094056"/>
    </source>
</evidence>
<accession>A0A1E3X711</accession>
<evidence type="ECO:0000256" key="2">
    <source>
        <dbReference type="ARBA" id="ARBA00022676"/>
    </source>
</evidence>
<gene>
    <name evidence="5" type="ORF">SCARUB_03478</name>
</gene>
<dbReference type="InterPro" id="IPR029044">
    <property type="entry name" value="Nucleotide-diphossugar_trans"/>
</dbReference>